<gene>
    <name evidence="1" type="ORF">ENF18_00065</name>
</gene>
<dbReference type="AlphaFoldDB" id="A0A7C0V986"/>
<name>A0A7C0V986_UNCW3</name>
<dbReference type="Proteomes" id="UP000885847">
    <property type="component" value="Unassembled WGS sequence"/>
</dbReference>
<comment type="caution">
    <text evidence="1">The sequence shown here is derived from an EMBL/GenBank/DDBJ whole genome shotgun (WGS) entry which is preliminary data.</text>
</comment>
<evidence type="ECO:0000313" key="1">
    <source>
        <dbReference type="EMBL" id="HDI82167.1"/>
    </source>
</evidence>
<accession>A0A7C0V986</accession>
<sequence length="114" mass="13474">MEKVKRERCPVCGGLKMVNNFVKYEDGTIRVYVECAHCGSFVARYTLQRYTSNKPYESLLHFFRKPVDSGRSVLKNIEAFTEEIEKEFKEVKEWIKEKEENQKIEEIICGIEDN</sequence>
<proteinExistence type="predicted"/>
<reference evidence="1" key="1">
    <citation type="journal article" date="2020" name="mSystems">
        <title>Genome- and Community-Level Interaction Insights into Carbon Utilization and Element Cycling Functions of Hydrothermarchaeota in Hydrothermal Sediment.</title>
        <authorList>
            <person name="Zhou Z."/>
            <person name="Liu Y."/>
            <person name="Xu W."/>
            <person name="Pan J."/>
            <person name="Luo Z.H."/>
            <person name="Li M."/>
        </authorList>
    </citation>
    <scope>NUCLEOTIDE SEQUENCE [LARGE SCALE GENOMIC DNA]</scope>
    <source>
        <strain evidence="1">HyVt-102</strain>
    </source>
</reference>
<protein>
    <submittedName>
        <fullName evidence="1">Uncharacterized protein</fullName>
    </submittedName>
</protein>
<dbReference type="EMBL" id="DQWE01000004">
    <property type="protein sequence ID" value="HDI82167.1"/>
    <property type="molecule type" value="Genomic_DNA"/>
</dbReference>
<organism evidence="1">
    <name type="scientific">candidate division WOR-3 bacterium</name>
    <dbReference type="NCBI Taxonomy" id="2052148"/>
    <lineage>
        <taxon>Bacteria</taxon>
        <taxon>Bacteria division WOR-3</taxon>
    </lineage>
</organism>